<dbReference type="Proteomes" id="UP000886595">
    <property type="component" value="Unassembled WGS sequence"/>
</dbReference>
<evidence type="ECO:0000313" key="3">
    <source>
        <dbReference type="EMBL" id="KAG2283469.1"/>
    </source>
</evidence>
<dbReference type="Pfam" id="PF02721">
    <property type="entry name" value="DUF223"/>
    <property type="match status" value="1"/>
</dbReference>
<protein>
    <recommendedName>
        <fullName evidence="2">Replication protein A 70 kDa DNA-binding subunit B/D first OB fold domain-containing protein</fullName>
    </recommendedName>
</protein>
<evidence type="ECO:0000256" key="1">
    <source>
        <dbReference type="SAM" id="MobiDB-lite"/>
    </source>
</evidence>
<comment type="caution">
    <text evidence="3">The sequence shown here is derived from an EMBL/GenBank/DDBJ whole genome shotgun (WGS) entry which is preliminary data.</text>
</comment>
<organism evidence="3 4">
    <name type="scientific">Brassica carinata</name>
    <name type="common">Ethiopian mustard</name>
    <name type="synonym">Abyssinian cabbage</name>
    <dbReference type="NCBI Taxonomy" id="52824"/>
    <lineage>
        <taxon>Eukaryota</taxon>
        <taxon>Viridiplantae</taxon>
        <taxon>Streptophyta</taxon>
        <taxon>Embryophyta</taxon>
        <taxon>Tracheophyta</taxon>
        <taxon>Spermatophyta</taxon>
        <taxon>Magnoliopsida</taxon>
        <taxon>eudicotyledons</taxon>
        <taxon>Gunneridae</taxon>
        <taxon>Pentapetalae</taxon>
        <taxon>rosids</taxon>
        <taxon>malvids</taxon>
        <taxon>Brassicales</taxon>
        <taxon>Brassicaceae</taxon>
        <taxon>Brassiceae</taxon>
        <taxon>Brassica</taxon>
    </lineage>
</organism>
<dbReference type="AlphaFoldDB" id="A0A8X7UM27"/>
<evidence type="ECO:0000259" key="2">
    <source>
        <dbReference type="Pfam" id="PF02721"/>
    </source>
</evidence>
<dbReference type="EMBL" id="JAAMPC010000011">
    <property type="protein sequence ID" value="KAG2283469.1"/>
    <property type="molecule type" value="Genomic_DNA"/>
</dbReference>
<sequence length="106" mass="12319">MAMVTNSEITMLNNLKPYKTTWKVEVKVLHSWTQHSNYSGEDTFEFILEDRMICFFVCLVDQHNESSSEDVSASFSKRKERDGDLNDINSTSNKLCAMNIKMEKKK</sequence>
<feature type="domain" description="Replication protein A 70 kDa DNA-binding subunit B/D first OB fold" evidence="2">
    <location>
        <begin position="10"/>
        <end position="51"/>
    </location>
</feature>
<evidence type="ECO:0000313" key="4">
    <source>
        <dbReference type="Proteomes" id="UP000886595"/>
    </source>
</evidence>
<accession>A0A8X7UM27</accession>
<proteinExistence type="predicted"/>
<dbReference type="OrthoDB" id="10465398at2759"/>
<reference evidence="3 4" key="1">
    <citation type="submission" date="2020-02" db="EMBL/GenBank/DDBJ databases">
        <authorList>
            <person name="Ma Q."/>
            <person name="Huang Y."/>
            <person name="Song X."/>
            <person name="Pei D."/>
        </authorList>
    </citation>
    <scope>NUCLEOTIDE SEQUENCE [LARGE SCALE GENOMIC DNA]</scope>
    <source>
        <strain evidence="3">Sxm20200214</strain>
        <tissue evidence="3">Leaf</tissue>
    </source>
</reference>
<dbReference type="InterPro" id="IPR003871">
    <property type="entry name" value="RFA1B/D_OB_1st"/>
</dbReference>
<name>A0A8X7UM27_BRACI</name>
<keyword evidence="4" id="KW-1185">Reference proteome</keyword>
<gene>
    <name evidence="3" type="ORF">Bca52824_054689</name>
</gene>
<feature type="region of interest" description="Disordered" evidence="1">
    <location>
        <begin position="64"/>
        <end position="90"/>
    </location>
</feature>